<dbReference type="Pfam" id="PF02737">
    <property type="entry name" value="3HCDH_N"/>
    <property type="match status" value="1"/>
</dbReference>
<organism evidence="2">
    <name type="scientific">marine metagenome</name>
    <dbReference type="NCBI Taxonomy" id="408172"/>
    <lineage>
        <taxon>unclassified sequences</taxon>
        <taxon>metagenomes</taxon>
        <taxon>ecological metagenomes</taxon>
    </lineage>
</organism>
<proteinExistence type="predicted"/>
<dbReference type="SUPFAM" id="SSF51735">
    <property type="entry name" value="NAD(P)-binding Rossmann-fold domains"/>
    <property type="match status" value="1"/>
</dbReference>
<gene>
    <name evidence="2" type="ORF">METZ01_LOCUS339998</name>
</gene>
<name>A0A382QNR3_9ZZZZ</name>
<feature type="non-terminal residue" evidence="2">
    <location>
        <position position="36"/>
    </location>
</feature>
<feature type="domain" description="3-hydroxyacyl-CoA dehydrogenase NAD binding" evidence="1">
    <location>
        <begin position="1"/>
        <end position="31"/>
    </location>
</feature>
<feature type="non-terminal residue" evidence="2">
    <location>
        <position position="1"/>
    </location>
</feature>
<dbReference type="Gene3D" id="3.40.50.720">
    <property type="entry name" value="NAD(P)-binding Rossmann-like Domain"/>
    <property type="match status" value="1"/>
</dbReference>
<protein>
    <recommendedName>
        <fullName evidence="1">3-hydroxyacyl-CoA dehydrogenase NAD binding domain-containing protein</fullName>
    </recommendedName>
</protein>
<sequence length="36" mass="3452">VGVIGAGTMGAGIAGQVANAGIEVWLLDLPSDGENV</sequence>
<evidence type="ECO:0000313" key="2">
    <source>
        <dbReference type="EMBL" id="SVC87144.1"/>
    </source>
</evidence>
<evidence type="ECO:0000259" key="1">
    <source>
        <dbReference type="Pfam" id="PF02737"/>
    </source>
</evidence>
<dbReference type="GO" id="GO:0006631">
    <property type="term" value="P:fatty acid metabolic process"/>
    <property type="evidence" value="ECO:0007669"/>
    <property type="project" value="InterPro"/>
</dbReference>
<dbReference type="InterPro" id="IPR006176">
    <property type="entry name" value="3-OHacyl-CoA_DH_NAD-bd"/>
</dbReference>
<dbReference type="GO" id="GO:0070403">
    <property type="term" value="F:NAD+ binding"/>
    <property type="evidence" value="ECO:0007669"/>
    <property type="project" value="InterPro"/>
</dbReference>
<dbReference type="AlphaFoldDB" id="A0A382QNR3"/>
<dbReference type="EMBL" id="UINC01115831">
    <property type="protein sequence ID" value="SVC87144.1"/>
    <property type="molecule type" value="Genomic_DNA"/>
</dbReference>
<accession>A0A382QNR3</accession>
<reference evidence="2" key="1">
    <citation type="submission" date="2018-05" db="EMBL/GenBank/DDBJ databases">
        <authorList>
            <person name="Lanie J.A."/>
            <person name="Ng W.-L."/>
            <person name="Kazmierczak K.M."/>
            <person name="Andrzejewski T.M."/>
            <person name="Davidsen T.M."/>
            <person name="Wayne K.J."/>
            <person name="Tettelin H."/>
            <person name="Glass J.I."/>
            <person name="Rusch D."/>
            <person name="Podicherti R."/>
            <person name="Tsui H.-C.T."/>
            <person name="Winkler M.E."/>
        </authorList>
    </citation>
    <scope>NUCLEOTIDE SEQUENCE</scope>
</reference>
<dbReference type="InterPro" id="IPR036291">
    <property type="entry name" value="NAD(P)-bd_dom_sf"/>
</dbReference>